<evidence type="ECO:0000313" key="3">
    <source>
        <dbReference type="Proteomes" id="UP000027265"/>
    </source>
</evidence>
<reference evidence="3" key="1">
    <citation type="journal article" date="2014" name="Proc. Natl. Acad. Sci. U.S.A.">
        <title>Extensive sampling of basidiomycete genomes demonstrates inadequacy of the white-rot/brown-rot paradigm for wood decay fungi.</title>
        <authorList>
            <person name="Riley R."/>
            <person name="Salamov A.A."/>
            <person name="Brown D.W."/>
            <person name="Nagy L.G."/>
            <person name="Floudas D."/>
            <person name="Held B.W."/>
            <person name="Levasseur A."/>
            <person name="Lombard V."/>
            <person name="Morin E."/>
            <person name="Otillar R."/>
            <person name="Lindquist E.A."/>
            <person name="Sun H."/>
            <person name="LaButti K.M."/>
            <person name="Schmutz J."/>
            <person name="Jabbour D."/>
            <person name="Luo H."/>
            <person name="Baker S.E."/>
            <person name="Pisabarro A.G."/>
            <person name="Walton J.D."/>
            <person name="Blanchette R.A."/>
            <person name="Henrissat B."/>
            <person name="Martin F."/>
            <person name="Cullen D."/>
            <person name="Hibbett D.S."/>
            <person name="Grigoriev I.V."/>
        </authorList>
    </citation>
    <scope>NUCLEOTIDE SEQUENCE [LARGE SCALE GENOMIC DNA]</scope>
    <source>
        <strain evidence="3">MUCL 33604</strain>
    </source>
</reference>
<protein>
    <submittedName>
        <fullName evidence="2">Uncharacterized protein</fullName>
    </submittedName>
</protein>
<keyword evidence="3" id="KW-1185">Reference proteome</keyword>
<dbReference type="Proteomes" id="UP000027265">
    <property type="component" value="Unassembled WGS sequence"/>
</dbReference>
<proteinExistence type="predicted"/>
<dbReference type="InParanoid" id="A0A067PAF0"/>
<organism evidence="2 3">
    <name type="scientific">Jaapia argillacea MUCL 33604</name>
    <dbReference type="NCBI Taxonomy" id="933084"/>
    <lineage>
        <taxon>Eukaryota</taxon>
        <taxon>Fungi</taxon>
        <taxon>Dikarya</taxon>
        <taxon>Basidiomycota</taxon>
        <taxon>Agaricomycotina</taxon>
        <taxon>Agaricomycetes</taxon>
        <taxon>Agaricomycetidae</taxon>
        <taxon>Jaapiales</taxon>
        <taxon>Jaapiaceae</taxon>
        <taxon>Jaapia</taxon>
    </lineage>
</organism>
<dbReference type="EMBL" id="KL197755">
    <property type="protein sequence ID" value="KDQ50815.1"/>
    <property type="molecule type" value="Genomic_DNA"/>
</dbReference>
<sequence>MGGGWGNTESNLAPSTSEIGWAAAEAAESQATEASSVLTPTATVSSLSNLTITSSSEPGSNTTSLIDTTSSAECRCIEGEIATGACDRLAHLPPPRGTRSFGGGIRYNFIATTAAIASSVLARQSGSGATTTPGTNDPPSPSRPIAPTSTTSNVDMLMEEPISYGSDNEDDDANITLSPKAIEMGQQGAAMTAMITAAGVLPSSHEECKGREVHPRINDDEVSH</sequence>
<gene>
    <name evidence="2" type="ORF">JAAARDRAFT_51098</name>
</gene>
<accession>A0A067PAF0</accession>
<dbReference type="AlphaFoldDB" id="A0A067PAF0"/>
<evidence type="ECO:0000313" key="2">
    <source>
        <dbReference type="EMBL" id="KDQ50815.1"/>
    </source>
</evidence>
<dbReference type="HOGENOM" id="CLU_1235198_0_0_1"/>
<name>A0A067PAF0_9AGAM</name>
<evidence type="ECO:0000256" key="1">
    <source>
        <dbReference type="SAM" id="MobiDB-lite"/>
    </source>
</evidence>
<feature type="compositionally biased region" description="Polar residues" evidence="1">
    <location>
        <begin position="125"/>
        <end position="135"/>
    </location>
</feature>
<feature type="region of interest" description="Disordered" evidence="1">
    <location>
        <begin position="125"/>
        <end position="154"/>
    </location>
</feature>